<dbReference type="Proteomes" id="UP000507470">
    <property type="component" value="Unassembled WGS sequence"/>
</dbReference>
<dbReference type="PANTHER" id="PTHR46627">
    <property type="entry name" value="AMINOPEPTIDASE O"/>
    <property type="match status" value="1"/>
</dbReference>
<dbReference type="InterPro" id="IPR042097">
    <property type="entry name" value="Aminopeptidase_N-like_N_sf"/>
</dbReference>
<evidence type="ECO:0000313" key="10">
    <source>
        <dbReference type="EMBL" id="CAC5409806.1"/>
    </source>
</evidence>
<dbReference type="OrthoDB" id="79562at2759"/>
<evidence type="ECO:0000256" key="6">
    <source>
        <dbReference type="ARBA" id="ARBA00022833"/>
    </source>
</evidence>
<comment type="similarity">
    <text evidence="2">Belongs to the peptidase M1 family.</text>
</comment>
<evidence type="ECO:0000256" key="4">
    <source>
        <dbReference type="ARBA" id="ARBA00022723"/>
    </source>
</evidence>
<dbReference type="GO" id="GO:0005730">
    <property type="term" value="C:nucleolus"/>
    <property type="evidence" value="ECO:0007669"/>
    <property type="project" value="InterPro"/>
</dbReference>
<dbReference type="Pfam" id="PF01433">
    <property type="entry name" value="Peptidase_M1"/>
    <property type="match status" value="1"/>
</dbReference>
<reference evidence="10 11" key="1">
    <citation type="submission" date="2020-06" db="EMBL/GenBank/DDBJ databases">
        <authorList>
            <person name="Li R."/>
            <person name="Bekaert M."/>
        </authorList>
    </citation>
    <scope>NUCLEOTIDE SEQUENCE [LARGE SCALE GENOMIC DNA]</scope>
    <source>
        <strain evidence="11">wild</strain>
    </source>
</reference>
<keyword evidence="3" id="KW-0645">Protease</keyword>
<dbReference type="Gene3D" id="1.25.40.320">
    <property type="entry name" value="Peptidase M1, leukotriene A4 hydrolase/aminopeptidase C-terminal domain"/>
    <property type="match status" value="1"/>
</dbReference>
<proteinExistence type="inferred from homology"/>
<evidence type="ECO:0000256" key="2">
    <source>
        <dbReference type="ARBA" id="ARBA00010136"/>
    </source>
</evidence>
<keyword evidence="4" id="KW-0479">Metal-binding</keyword>
<name>A0A6J8DP07_MYTCO</name>
<keyword evidence="6" id="KW-0862">Zinc</keyword>
<evidence type="ECO:0000256" key="1">
    <source>
        <dbReference type="ARBA" id="ARBA00001947"/>
    </source>
</evidence>
<dbReference type="InterPro" id="IPR038502">
    <property type="entry name" value="M1_LTA-4_hydro/amino_C_sf"/>
</dbReference>
<dbReference type="SUPFAM" id="SSF48371">
    <property type="entry name" value="ARM repeat"/>
    <property type="match status" value="1"/>
</dbReference>
<dbReference type="PANTHER" id="PTHR46627:SF1">
    <property type="entry name" value="AMINOPEPTIDASE O"/>
    <property type="match status" value="1"/>
</dbReference>
<dbReference type="AlphaFoldDB" id="A0A6J8DP07"/>
<dbReference type="SUPFAM" id="SSF63737">
    <property type="entry name" value="Leukotriene A4 hydrolase N-terminal domain"/>
    <property type="match status" value="1"/>
</dbReference>
<dbReference type="Pfam" id="PF17900">
    <property type="entry name" value="Peptidase_M1_N"/>
    <property type="match status" value="1"/>
</dbReference>
<dbReference type="GO" id="GO:0006508">
    <property type="term" value="P:proteolysis"/>
    <property type="evidence" value="ECO:0007669"/>
    <property type="project" value="UniProtKB-KW"/>
</dbReference>
<dbReference type="InterPro" id="IPR015211">
    <property type="entry name" value="Peptidase_M1_C"/>
</dbReference>
<dbReference type="InterPro" id="IPR045357">
    <property type="entry name" value="Aminopeptidase_N-like_N"/>
</dbReference>
<feature type="domain" description="Peptidase M1 leukotriene A4 hydrolase/aminopeptidase C-terminal" evidence="9">
    <location>
        <begin position="760"/>
        <end position="906"/>
    </location>
</feature>
<dbReference type="Gene3D" id="2.60.40.1730">
    <property type="entry name" value="tricorn interacting facor f3 domain"/>
    <property type="match status" value="1"/>
</dbReference>
<dbReference type="InterPro" id="IPR014782">
    <property type="entry name" value="Peptidase_M1_dom"/>
</dbReference>
<feature type="region of interest" description="Disordered" evidence="8">
    <location>
        <begin position="1"/>
        <end position="22"/>
    </location>
</feature>
<protein>
    <submittedName>
        <fullName evidence="10">C9ORF3</fullName>
        <ecNumber evidence="10">3.4.11.-</ecNumber>
    </submittedName>
</protein>
<sequence length="909" mass="103569">MEDASANESNKDRSVNKSENSLSVAAESVSLSVADESVSLSVAAKSVSLSAVDESANLSFTDESASLRVADESASLSLTDESARLSVADESASIDMSIPSSADESVDKSYIVDIREEMDNEKDLPLMSNVTDIHISHYILQLKCLMETRELIGHVTLFRCCDRARCRECTKNRTFNQITVNSKCSKIKASQEKKTKFNIQRIETEHNYIDVLSETTMVPDQVSKSLSDHSYNCSDMICAQQSSLLNAKHSSASCNKTSNMQSINAVNVTDHADTGISLADTLEISPNDFKMILDCCDIEVDYVEELDMPLYMFKDFVENNFNKSLYENLTLVVRTLGKLKWEYGKHSVSVWKEGVKTESHFPGVIRIHYRTKPTGQSLKWTLDQDEKLCVFTHGHWINNRSFFPSQDSPAAMATWQAEIEVQKDLTIVMGGDHNEMVSKSDEDGWKKEYFNSRMEMPSSTISLAIGYWNFVTIPLRYKKGELYRKPCRVVGPKSILCESITELQDYIPVCLGEVNNILGPYPFPRLDVLVVPPCFDSLGMASPCVIYIAQSLLAGDCSMFVRIAHEICHSWFGLVIGPNDWTEEWLTEGFCTYVEDILHLNVKQEKGLCDASEAMAEKQLRMYLKYKTLQNELLTTRADLQMLRPNKDNTESTISYVKDGMNPDKRFLQVHYLKGYFLLCYLESFVGLDKFLRMLHSYVITFYKELVSSKDVISFIFNVLPELRDNGLTEEKILEDWLDKPGMPEALKVYGLSEGNVQLQQVKKQVSLLRMSYPTEGSRKRKRKLNMKPKLEDLSPLQLVLFLEILLEDEKIPVNQLVNIQTRYHMMSQNADVQHRWCELVIKHKVQKFYQDLKKFLLNHQAMGVYLYGEMVLSGCKQQKKLAEECFNTLKDHMEPDPYSTVKAMVYGT</sequence>
<keyword evidence="5 10" id="KW-0378">Hydrolase</keyword>
<comment type="cofactor">
    <cofactor evidence="1">
        <name>Zn(2+)</name>
        <dbReference type="ChEBI" id="CHEBI:29105"/>
    </cofactor>
</comment>
<evidence type="ECO:0000256" key="3">
    <source>
        <dbReference type="ARBA" id="ARBA00022670"/>
    </source>
</evidence>
<dbReference type="PRINTS" id="PR00756">
    <property type="entry name" value="ALADIPTASE"/>
</dbReference>
<evidence type="ECO:0000259" key="9">
    <source>
        <dbReference type="SMART" id="SM01263"/>
    </source>
</evidence>
<dbReference type="GO" id="GO:0008270">
    <property type="term" value="F:zinc ion binding"/>
    <property type="evidence" value="ECO:0007669"/>
    <property type="project" value="InterPro"/>
</dbReference>
<keyword evidence="10" id="KW-0031">Aminopeptidase</keyword>
<dbReference type="InterPro" id="IPR027268">
    <property type="entry name" value="Peptidase_M4/M1_CTD_sf"/>
</dbReference>
<accession>A0A6J8DP07</accession>
<dbReference type="SMART" id="SM01263">
    <property type="entry name" value="Leuk-A4-hydro_C"/>
    <property type="match status" value="1"/>
</dbReference>
<organism evidence="10 11">
    <name type="scientific">Mytilus coruscus</name>
    <name type="common">Sea mussel</name>
    <dbReference type="NCBI Taxonomy" id="42192"/>
    <lineage>
        <taxon>Eukaryota</taxon>
        <taxon>Metazoa</taxon>
        <taxon>Spiralia</taxon>
        <taxon>Lophotrochozoa</taxon>
        <taxon>Mollusca</taxon>
        <taxon>Bivalvia</taxon>
        <taxon>Autobranchia</taxon>
        <taxon>Pteriomorphia</taxon>
        <taxon>Mytilida</taxon>
        <taxon>Mytiloidea</taxon>
        <taxon>Mytilidae</taxon>
        <taxon>Mytilinae</taxon>
        <taxon>Mytilus</taxon>
    </lineage>
</organism>
<dbReference type="InterPro" id="IPR016024">
    <property type="entry name" value="ARM-type_fold"/>
</dbReference>
<keyword evidence="7" id="KW-0482">Metalloprotease</keyword>
<gene>
    <name evidence="10" type="ORF">MCOR_43046</name>
</gene>
<dbReference type="EMBL" id="CACVKT020007648">
    <property type="protein sequence ID" value="CAC5409806.1"/>
    <property type="molecule type" value="Genomic_DNA"/>
</dbReference>
<evidence type="ECO:0000256" key="7">
    <source>
        <dbReference type="ARBA" id="ARBA00023049"/>
    </source>
</evidence>
<dbReference type="EC" id="3.4.11.-" evidence="10"/>
<dbReference type="Gene3D" id="1.10.390.10">
    <property type="entry name" value="Neutral Protease Domain 2"/>
    <property type="match status" value="1"/>
</dbReference>
<dbReference type="Pfam" id="PF09127">
    <property type="entry name" value="Leuk-A4-hydro_C"/>
    <property type="match status" value="1"/>
</dbReference>
<dbReference type="GO" id="GO:0070006">
    <property type="term" value="F:metalloaminopeptidase activity"/>
    <property type="evidence" value="ECO:0007669"/>
    <property type="project" value="InterPro"/>
</dbReference>
<evidence type="ECO:0000256" key="8">
    <source>
        <dbReference type="SAM" id="MobiDB-lite"/>
    </source>
</evidence>
<dbReference type="Gene3D" id="3.30.2010.30">
    <property type="match status" value="1"/>
</dbReference>
<keyword evidence="11" id="KW-1185">Reference proteome</keyword>
<dbReference type="SUPFAM" id="SSF55486">
    <property type="entry name" value="Metalloproteases ('zincins'), catalytic domain"/>
    <property type="match status" value="1"/>
</dbReference>
<dbReference type="InterPro" id="IPR033577">
    <property type="entry name" value="AOPep"/>
</dbReference>
<dbReference type="InterPro" id="IPR001930">
    <property type="entry name" value="Peptidase_M1"/>
</dbReference>
<evidence type="ECO:0000256" key="5">
    <source>
        <dbReference type="ARBA" id="ARBA00022801"/>
    </source>
</evidence>
<evidence type="ECO:0000313" key="11">
    <source>
        <dbReference type="Proteomes" id="UP000507470"/>
    </source>
</evidence>